<dbReference type="InterPro" id="IPR050744">
    <property type="entry name" value="AI-2_Isomerase_LsrG"/>
</dbReference>
<dbReference type="Proteomes" id="UP000255517">
    <property type="component" value="Unassembled WGS sequence"/>
</dbReference>
<keyword evidence="2" id="KW-0503">Monooxygenase</keyword>
<dbReference type="AlphaFoldDB" id="A0A379C1M1"/>
<dbReference type="InterPro" id="IPR007138">
    <property type="entry name" value="ABM_dom"/>
</dbReference>
<protein>
    <submittedName>
        <fullName evidence="2">Antibiotic biosynthesis monooxygenase</fullName>
    </submittedName>
</protein>
<keyword evidence="2" id="KW-0560">Oxidoreductase</keyword>
<evidence type="ECO:0000259" key="1">
    <source>
        <dbReference type="PROSITE" id="PS51725"/>
    </source>
</evidence>
<dbReference type="Pfam" id="PF03992">
    <property type="entry name" value="ABM"/>
    <property type="match status" value="1"/>
</dbReference>
<feature type="domain" description="ABM" evidence="1">
    <location>
        <begin position="1"/>
        <end position="90"/>
    </location>
</feature>
<dbReference type="GO" id="GO:0004497">
    <property type="term" value="F:monooxygenase activity"/>
    <property type="evidence" value="ECO:0007669"/>
    <property type="project" value="UniProtKB-KW"/>
</dbReference>
<dbReference type="InterPro" id="IPR011008">
    <property type="entry name" value="Dimeric_a/b-barrel"/>
</dbReference>
<dbReference type="EMBL" id="UGSZ01000001">
    <property type="protein sequence ID" value="SUB56252.1"/>
    <property type="molecule type" value="Genomic_DNA"/>
</dbReference>
<accession>A0A379C1M1</accession>
<evidence type="ECO:0000313" key="3">
    <source>
        <dbReference type="Proteomes" id="UP000255517"/>
    </source>
</evidence>
<dbReference type="SUPFAM" id="SSF54909">
    <property type="entry name" value="Dimeric alpha+beta barrel"/>
    <property type="match status" value="1"/>
</dbReference>
<proteinExistence type="predicted"/>
<gene>
    <name evidence="2" type="ORF">NCTC13149_00022</name>
</gene>
<dbReference type="RefSeq" id="WP_019034170.1">
    <property type="nucleotide sequence ID" value="NZ_JASOSY010000002.1"/>
</dbReference>
<evidence type="ECO:0000313" key="2">
    <source>
        <dbReference type="EMBL" id="SUB56252.1"/>
    </source>
</evidence>
<dbReference type="PANTHER" id="PTHR33336:SF15">
    <property type="entry name" value="ABM DOMAIN-CONTAINING PROTEIN"/>
    <property type="match status" value="1"/>
</dbReference>
<reference evidence="2 3" key="1">
    <citation type="submission" date="2018-06" db="EMBL/GenBank/DDBJ databases">
        <authorList>
            <consortium name="Pathogen Informatics"/>
            <person name="Doyle S."/>
        </authorList>
    </citation>
    <scope>NUCLEOTIDE SEQUENCE [LARGE SCALE GENOMIC DNA]</scope>
    <source>
        <strain evidence="2 3">NCTC13149</strain>
    </source>
</reference>
<name>A0A379C1M1_9FIRM</name>
<dbReference type="STRING" id="1122949.GCA_000378725_00093"/>
<organism evidence="2 3">
    <name type="scientific">Peptoniphilus lacrimalis</name>
    <dbReference type="NCBI Taxonomy" id="33031"/>
    <lineage>
        <taxon>Bacteria</taxon>
        <taxon>Bacillati</taxon>
        <taxon>Bacillota</taxon>
        <taxon>Tissierellia</taxon>
        <taxon>Tissierellales</taxon>
        <taxon>Peptoniphilaceae</taxon>
        <taxon>Peptoniphilus</taxon>
    </lineage>
</organism>
<dbReference type="PANTHER" id="PTHR33336">
    <property type="entry name" value="QUINOL MONOOXYGENASE YGIN-RELATED"/>
    <property type="match status" value="1"/>
</dbReference>
<dbReference type="OrthoDB" id="287932at2"/>
<dbReference type="Gene3D" id="3.30.70.100">
    <property type="match status" value="1"/>
</dbReference>
<sequence length="97" mass="11797">MKFFTRKILTKENYNKALELLKELRDKSRLEQGCIYYDLYSDVDSPYTIIINEEWENLEFQQKHTQSEHFKRIVPLVAELVKEKSPLIRFDELKEIK</sequence>
<dbReference type="PROSITE" id="PS51725">
    <property type="entry name" value="ABM"/>
    <property type="match status" value="1"/>
</dbReference>